<dbReference type="RefSeq" id="WP_191687964.1">
    <property type="nucleotide sequence ID" value="NZ_JACSQY010000001.1"/>
</dbReference>
<dbReference type="Proteomes" id="UP000659496">
    <property type="component" value="Unassembled WGS sequence"/>
</dbReference>
<proteinExistence type="predicted"/>
<comment type="caution">
    <text evidence="1">The sequence shown here is derived from an EMBL/GenBank/DDBJ whole genome shotgun (WGS) entry which is preliminary data.</text>
</comment>
<reference evidence="1 2" key="1">
    <citation type="submission" date="2020-08" db="EMBL/GenBank/DDBJ databases">
        <title>A Genomic Blueprint of the Chicken Gut Microbiome.</title>
        <authorList>
            <person name="Gilroy R."/>
            <person name="Ravi A."/>
            <person name="Getino M."/>
            <person name="Pursley I."/>
            <person name="Horton D.L."/>
            <person name="Alikhan N.-F."/>
            <person name="Baker D."/>
            <person name="Gharbi K."/>
            <person name="Hall N."/>
            <person name="Watson M."/>
            <person name="Adriaenssens E.M."/>
            <person name="Foster-Nyarko E."/>
            <person name="Jarju S."/>
            <person name="Secka A."/>
            <person name="Antonio M."/>
            <person name="Oren A."/>
            <person name="Chaudhuri R."/>
            <person name="La Ragione R.M."/>
            <person name="Hildebrand F."/>
            <person name="Pallen M.J."/>
        </authorList>
    </citation>
    <scope>NUCLEOTIDE SEQUENCE [LARGE SCALE GENOMIC DNA]</scope>
    <source>
        <strain evidence="1 2">Sa3CUA8</strain>
    </source>
</reference>
<evidence type="ECO:0008006" key="3">
    <source>
        <dbReference type="Google" id="ProtNLM"/>
    </source>
</evidence>
<sequence length="143" mass="15355">MQKPTGKMQVILFMGITVLVFILLNPPWNSDGTTSGKSTEKEGNAEAAALESALKKIDGVGEVSIYLHPPKGAKEQSPLTDYFTKSADSNTNEATGVLVVAEGAGKPGLKSELTRILSAVLQVPEHRIVIVEMTKRGNYDENK</sequence>
<keyword evidence="2" id="KW-1185">Reference proteome</keyword>
<evidence type="ECO:0000313" key="2">
    <source>
        <dbReference type="Proteomes" id="UP000659496"/>
    </source>
</evidence>
<dbReference type="EMBL" id="JACSQY010000001">
    <property type="protein sequence ID" value="MBD7906795.1"/>
    <property type="molecule type" value="Genomic_DNA"/>
</dbReference>
<protein>
    <recommendedName>
        <fullName evidence="3">Stage III sporulation protein AG</fullName>
    </recommendedName>
</protein>
<evidence type="ECO:0000313" key="1">
    <source>
        <dbReference type="EMBL" id="MBD7906795.1"/>
    </source>
</evidence>
<gene>
    <name evidence="1" type="ORF">H9659_00440</name>
</gene>
<organism evidence="1 2">
    <name type="scientific">Sporosarcina gallistercoris</name>
    <dbReference type="NCBI Taxonomy" id="2762245"/>
    <lineage>
        <taxon>Bacteria</taxon>
        <taxon>Bacillati</taxon>
        <taxon>Bacillota</taxon>
        <taxon>Bacilli</taxon>
        <taxon>Bacillales</taxon>
        <taxon>Caryophanaceae</taxon>
        <taxon>Sporosarcina</taxon>
    </lineage>
</organism>
<accession>A0ABR8PF45</accession>
<name>A0ABR8PF45_9BACL</name>